<evidence type="ECO:0000256" key="1">
    <source>
        <dbReference type="SAM" id="Phobius"/>
    </source>
</evidence>
<dbReference type="STRING" id="1071382.H2AQK8"/>
<sequence length="488" mass="57308">MRLISRRRLRFFLYVLIGFIMVTIITRGIVQFQLNKEIKYYKRFFKENKDSLEQMFNPLEIKQIPEEVIDSLYSETLSRASKTNKGINWDKFAYVNYVTDASYLCNTLIMFNKLKTEFQTKAKLVLLVTKDLIEDNATNKEKNILMLASIKNVDSEQVRIKYVDNIVKPKDYTPWNESLTKLRVFNETDFDRIIYMDNDAALTANLDELFFLPQYIKFAAPMTYWFISQNDLKEAYHELQHDDRITLNLNNYNKQTISRIKKGKMIYNHLPSLPSSLYLNSKNVAQEIISSTSSASPLFDFHTSKKASKIKFASNIMVIKPSKETFDKILYELLPRALTKKEMYDMDLINEELYNLKKIVYYQFSLFRKLKSEFIPEVMVLPFGRYGLLTGSLRNKNHYSMISNDILGYKRMDNDGNELLGLDKSVADAKYIHFSDYPIGKPWHYVSIKEFECVPDAETAEDLDQETKACNIWNSFYDTFIQARSICN</sequence>
<evidence type="ECO:0008006" key="4">
    <source>
        <dbReference type="Google" id="ProtNLM"/>
    </source>
</evidence>
<keyword evidence="1" id="KW-0472">Membrane</keyword>
<dbReference type="InParanoid" id="H2AQK8"/>
<dbReference type="InterPro" id="IPR029044">
    <property type="entry name" value="Nucleotide-diphossugar_trans"/>
</dbReference>
<dbReference type="EMBL" id="HE650822">
    <property type="protein sequence ID" value="CCF56658.1"/>
    <property type="molecule type" value="Genomic_DNA"/>
</dbReference>
<dbReference type="SUPFAM" id="SSF53448">
    <property type="entry name" value="Nucleotide-diphospho-sugar transferases"/>
    <property type="match status" value="1"/>
</dbReference>
<name>H2AQK8_KAZAF</name>
<dbReference type="GeneID" id="13883118"/>
<dbReference type="HOGENOM" id="CLU_034860_1_0_1"/>
<reference evidence="2 3" key="1">
    <citation type="journal article" date="2011" name="Proc. Natl. Acad. Sci. U.S.A.">
        <title>Evolutionary erosion of yeast sex chromosomes by mating-type switching accidents.</title>
        <authorList>
            <person name="Gordon J.L."/>
            <person name="Armisen D."/>
            <person name="Proux-Wera E."/>
            <person name="Oheigeartaigh S.S."/>
            <person name="Byrne K.P."/>
            <person name="Wolfe K.H."/>
        </authorList>
    </citation>
    <scope>NUCLEOTIDE SEQUENCE [LARGE SCALE GENOMIC DNA]</scope>
    <source>
        <strain evidence="3">ATCC 22294 / BCRC 22015 / CBS 2517 / CECT 1963 / NBRC 1671 / NRRL Y-8276</strain>
    </source>
</reference>
<dbReference type="OrthoDB" id="2014201at2759"/>
<dbReference type="GO" id="GO:0005797">
    <property type="term" value="C:Golgi medial cisterna"/>
    <property type="evidence" value="ECO:0007669"/>
    <property type="project" value="EnsemblFungi"/>
</dbReference>
<dbReference type="eggNOG" id="KOG1950">
    <property type="taxonomic scope" value="Eukaryota"/>
</dbReference>
<dbReference type="PANTHER" id="PTHR11183">
    <property type="entry name" value="GLYCOGENIN SUBFAMILY MEMBER"/>
    <property type="match status" value="1"/>
</dbReference>
<dbReference type="RefSeq" id="XP_003955793.1">
    <property type="nucleotide sequence ID" value="XM_003955744.1"/>
</dbReference>
<keyword evidence="3" id="KW-1185">Reference proteome</keyword>
<gene>
    <name evidence="2" type="primary">KAFR0B03610</name>
    <name evidence="2" type="ORF">KAFR_0B03610</name>
</gene>
<dbReference type="AlphaFoldDB" id="H2AQK8"/>
<evidence type="ECO:0000313" key="2">
    <source>
        <dbReference type="EMBL" id="CCF56658.1"/>
    </source>
</evidence>
<organism evidence="2 3">
    <name type="scientific">Kazachstania africana (strain ATCC 22294 / BCRC 22015 / CBS 2517 / CECT 1963 / NBRC 1671 / NRRL Y-8276)</name>
    <name type="common">Yeast</name>
    <name type="synonym">Kluyveromyces africanus</name>
    <dbReference type="NCBI Taxonomy" id="1071382"/>
    <lineage>
        <taxon>Eukaryota</taxon>
        <taxon>Fungi</taxon>
        <taxon>Dikarya</taxon>
        <taxon>Ascomycota</taxon>
        <taxon>Saccharomycotina</taxon>
        <taxon>Saccharomycetes</taxon>
        <taxon>Saccharomycetales</taxon>
        <taxon>Saccharomycetaceae</taxon>
        <taxon>Kazachstania</taxon>
    </lineage>
</organism>
<proteinExistence type="predicted"/>
<protein>
    <recommendedName>
        <fullName evidence="4">Glucose N-acetyltransferase 1</fullName>
    </recommendedName>
</protein>
<dbReference type="FunCoup" id="H2AQK8">
    <property type="interactions" value="27"/>
</dbReference>
<feature type="transmembrane region" description="Helical" evidence="1">
    <location>
        <begin position="12"/>
        <end position="30"/>
    </location>
</feature>
<dbReference type="GO" id="GO:0008375">
    <property type="term" value="F:acetylglucosaminyltransferase activity"/>
    <property type="evidence" value="ECO:0007669"/>
    <property type="project" value="EnsemblFungi"/>
</dbReference>
<keyword evidence="1" id="KW-0812">Transmembrane</keyword>
<dbReference type="InterPro" id="IPR050587">
    <property type="entry name" value="GNT1/Glycosyltrans_8"/>
</dbReference>
<keyword evidence="1" id="KW-1133">Transmembrane helix</keyword>
<evidence type="ECO:0000313" key="3">
    <source>
        <dbReference type="Proteomes" id="UP000005220"/>
    </source>
</evidence>
<dbReference type="GO" id="GO:0006487">
    <property type="term" value="P:protein N-linked glycosylation"/>
    <property type="evidence" value="ECO:0007669"/>
    <property type="project" value="EnsemblFungi"/>
</dbReference>
<dbReference type="Proteomes" id="UP000005220">
    <property type="component" value="Chromosome 2"/>
</dbReference>
<dbReference type="KEGG" id="kaf:KAFR_0B03610"/>
<accession>H2AQK8</accession>
<dbReference type="Gene3D" id="3.90.550.10">
    <property type="entry name" value="Spore Coat Polysaccharide Biosynthesis Protein SpsA, Chain A"/>
    <property type="match status" value="1"/>
</dbReference>